<dbReference type="InterPro" id="IPR022463">
    <property type="entry name" value="1-PFruKinase"/>
</dbReference>
<dbReference type="FunFam" id="3.40.1190.20:FF:000001">
    <property type="entry name" value="Phosphofructokinase"/>
    <property type="match status" value="1"/>
</dbReference>
<proteinExistence type="inferred from homology"/>
<gene>
    <name evidence="8" type="primary">pfkB</name>
    <name evidence="8" type="ORF">H3146_21115</name>
</gene>
<dbReference type="GO" id="GO:0016052">
    <property type="term" value="P:carbohydrate catabolic process"/>
    <property type="evidence" value="ECO:0007669"/>
    <property type="project" value="UniProtKB-ARBA"/>
</dbReference>
<organism evidence="8 9">
    <name type="scientific">Streptomyces alkaliterrae</name>
    <dbReference type="NCBI Taxonomy" id="2213162"/>
    <lineage>
        <taxon>Bacteria</taxon>
        <taxon>Bacillati</taxon>
        <taxon>Actinomycetota</taxon>
        <taxon>Actinomycetes</taxon>
        <taxon>Kitasatosporales</taxon>
        <taxon>Streptomycetaceae</taxon>
        <taxon>Streptomyces</taxon>
    </lineage>
</organism>
<evidence type="ECO:0000256" key="4">
    <source>
        <dbReference type="ARBA" id="ARBA00022777"/>
    </source>
</evidence>
<evidence type="ECO:0000256" key="3">
    <source>
        <dbReference type="ARBA" id="ARBA00022741"/>
    </source>
</evidence>
<feature type="domain" description="Carbohydrate kinase PfkB" evidence="7">
    <location>
        <begin position="23"/>
        <end position="293"/>
    </location>
</feature>
<dbReference type="NCBIfam" id="TIGR03828">
    <property type="entry name" value="pfkB"/>
    <property type="match status" value="1"/>
</dbReference>
<evidence type="ECO:0000256" key="6">
    <source>
        <dbReference type="PIRNR" id="PIRNR000535"/>
    </source>
</evidence>
<dbReference type="PANTHER" id="PTHR46566">
    <property type="entry name" value="1-PHOSPHOFRUCTOKINASE-RELATED"/>
    <property type="match status" value="1"/>
</dbReference>
<dbReference type="InterPro" id="IPR017583">
    <property type="entry name" value="Tagatose/fructose_Pkinase"/>
</dbReference>
<dbReference type="Gene3D" id="3.40.1190.20">
    <property type="match status" value="1"/>
</dbReference>
<comment type="caution">
    <text evidence="8">The sequence shown here is derived from an EMBL/GenBank/DDBJ whole genome shotgun (WGS) entry which is preliminary data.</text>
</comment>
<accession>A0A7W3WP45</accession>
<evidence type="ECO:0000313" key="8">
    <source>
        <dbReference type="EMBL" id="MBB1255839.1"/>
    </source>
</evidence>
<dbReference type="Proteomes" id="UP000525686">
    <property type="component" value="Unassembled WGS sequence"/>
</dbReference>
<keyword evidence="4 8" id="KW-0418">Kinase</keyword>
<keyword evidence="3" id="KW-0547">Nucleotide-binding</keyword>
<dbReference type="Pfam" id="PF00294">
    <property type="entry name" value="PfkB"/>
    <property type="match status" value="1"/>
</dbReference>
<dbReference type="PANTHER" id="PTHR46566:SF5">
    <property type="entry name" value="1-PHOSPHOFRUCTOKINASE"/>
    <property type="match status" value="1"/>
</dbReference>
<dbReference type="NCBIfam" id="TIGR03168">
    <property type="entry name" value="1-PFK"/>
    <property type="match status" value="1"/>
</dbReference>
<keyword evidence="2 6" id="KW-0808">Transferase</keyword>
<comment type="similarity">
    <text evidence="1">Belongs to the carbohydrate kinase PfkB family.</text>
</comment>
<dbReference type="CDD" id="cd01164">
    <property type="entry name" value="FruK_PfkB_like"/>
    <property type="match status" value="1"/>
</dbReference>
<sequence length="317" mass="31822">MTLLTVTPNPSLDRSYEIPALGRGEVLRATVDRVDPGGKGVNVSRAVAAAGRHTVAVLPLGGPEGALLETLLGEQGIAVAGVVVAGSTRVNAAAVEPDGTVTKINAPGPHLTDAEGRALLDAVRARVADHATSWVACCGSLPRGLPPAWYADLVAAAHEAGARVAVDTSGPALRAALSRGADVVKPNTFELAEAVARPLGTLGDVLKAAEELRQLGARGVLASLGPDGQLLVDDTGAHYGRAPVREVRSNVGAGDASLAGLLVAGGEGPEALASSLRYGAAAVSLPGSQMPTPDDLHDIPVDITTDLPLALPLADAG</sequence>
<dbReference type="InterPro" id="IPR011611">
    <property type="entry name" value="PfkB_dom"/>
</dbReference>
<evidence type="ECO:0000313" key="9">
    <source>
        <dbReference type="Proteomes" id="UP000525686"/>
    </source>
</evidence>
<reference evidence="9" key="1">
    <citation type="submission" date="2020-05" db="EMBL/GenBank/DDBJ databases">
        <title>Classification of alakaliphilic streptomycetes isolated from an alkaline soil next to Lonar Crater, India and a proposal for the recognition of Streptomyces alkaliterrae sp. nov.</title>
        <authorList>
            <person name="Golinska P."/>
        </authorList>
    </citation>
    <scope>NUCLEOTIDE SEQUENCE [LARGE SCALE GENOMIC DNA]</scope>
    <source>
        <strain evidence="9">OF3</strain>
    </source>
</reference>
<dbReference type="EC" id="2.7.1.56" evidence="8"/>
<keyword evidence="5" id="KW-0067">ATP-binding</keyword>
<dbReference type="GO" id="GO:0044281">
    <property type="term" value="P:small molecule metabolic process"/>
    <property type="evidence" value="ECO:0007669"/>
    <property type="project" value="UniProtKB-ARBA"/>
</dbReference>
<evidence type="ECO:0000259" key="7">
    <source>
        <dbReference type="Pfam" id="PF00294"/>
    </source>
</evidence>
<dbReference type="GO" id="GO:0008662">
    <property type="term" value="F:1-phosphofructokinase activity"/>
    <property type="evidence" value="ECO:0007669"/>
    <property type="project" value="UniProtKB-EC"/>
</dbReference>
<dbReference type="SUPFAM" id="SSF53613">
    <property type="entry name" value="Ribokinase-like"/>
    <property type="match status" value="1"/>
</dbReference>
<dbReference type="GO" id="GO:0005829">
    <property type="term" value="C:cytosol"/>
    <property type="evidence" value="ECO:0007669"/>
    <property type="project" value="TreeGrafter"/>
</dbReference>
<evidence type="ECO:0000256" key="5">
    <source>
        <dbReference type="ARBA" id="ARBA00022840"/>
    </source>
</evidence>
<evidence type="ECO:0000256" key="2">
    <source>
        <dbReference type="ARBA" id="ARBA00022679"/>
    </source>
</evidence>
<protein>
    <submittedName>
        <fullName evidence="8">1-phosphofructokinase</fullName>
        <ecNumber evidence="8">2.7.1.56</ecNumber>
    </submittedName>
</protein>
<dbReference type="AlphaFoldDB" id="A0A7W3WP45"/>
<dbReference type="GO" id="GO:0005524">
    <property type="term" value="F:ATP binding"/>
    <property type="evidence" value="ECO:0007669"/>
    <property type="project" value="UniProtKB-KW"/>
</dbReference>
<dbReference type="PIRSF" id="PIRSF000535">
    <property type="entry name" value="1PFK/6PFK/LacC"/>
    <property type="match status" value="1"/>
</dbReference>
<dbReference type="InterPro" id="IPR029056">
    <property type="entry name" value="Ribokinase-like"/>
</dbReference>
<evidence type="ECO:0000256" key="1">
    <source>
        <dbReference type="ARBA" id="ARBA00010688"/>
    </source>
</evidence>
<dbReference type="RefSeq" id="WP_181355154.1">
    <property type="nucleotide sequence ID" value="NZ_JABJWZ010000255.1"/>
</dbReference>
<dbReference type="EMBL" id="JABJWZ010000255">
    <property type="protein sequence ID" value="MBB1255839.1"/>
    <property type="molecule type" value="Genomic_DNA"/>
</dbReference>
<name>A0A7W3WP45_9ACTN</name>